<name>A0ABV7H3B2_9BURK</name>
<dbReference type="Proteomes" id="UP001595556">
    <property type="component" value="Unassembled WGS sequence"/>
</dbReference>
<dbReference type="RefSeq" id="WP_414859641.1">
    <property type="nucleotide sequence ID" value="NZ_CP180191.1"/>
</dbReference>
<comment type="caution">
    <text evidence="1">The sequence shown here is derived from an EMBL/GenBank/DDBJ whole genome shotgun (WGS) entry which is preliminary data.</text>
</comment>
<sequence>MSMAKQTPLGEAFENTIREAADAINSGDYDYGLSRLERAHVLGQTRVLRHLRVHVLMLIIAWRKRDIQECLAQGFRIVLLPIGHLTGRIPPGNPGTGRVSAFASMPIDPDLAELLRADRTP</sequence>
<evidence type="ECO:0000313" key="1">
    <source>
        <dbReference type="EMBL" id="MFC3146934.1"/>
    </source>
</evidence>
<dbReference type="InterPro" id="IPR022172">
    <property type="entry name" value="DUF3703"/>
</dbReference>
<accession>A0ABV7H3B2</accession>
<gene>
    <name evidence="1" type="ORF">ACFOEN_04665</name>
</gene>
<reference evidence="2" key="1">
    <citation type="journal article" date="2019" name="Int. J. Syst. Evol. Microbiol.">
        <title>The Global Catalogue of Microorganisms (GCM) 10K type strain sequencing project: providing services to taxonomists for standard genome sequencing and annotation.</title>
        <authorList>
            <consortium name="The Broad Institute Genomics Platform"/>
            <consortium name="The Broad Institute Genome Sequencing Center for Infectious Disease"/>
            <person name="Wu L."/>
            <person name="Ma J."/>
        </authorList>
    </citation>
    <scope>NUCLEOTIDE SEQUENCE [LARGE SCALE GENOMIC DNA]</scope>
    <source>
        <strain evidence="2">KCTC 52168</strain>
    </source>
</reference>
<keyword evidence="2" id="KW-1185">Reference proteome</keyword>
<dbReference type="Pfam" id="PF12487">
    <property type="entry name" value="DUF3703"/>
    <property type="match status" value="1"/>
</dbReference>
<organism evidence="1 2">
    <name type="scientific">Piscinibacterium candidicorallinum</name>
    <dbReference type="NCBI Taxonomy" id="1793872"/>
    <lineage>
        <taxon>Bacteria</taxon>
        <taxon>Pseudomonadati</taxon>
        <taxon>Pseudomonadota</taxon>
        <taxon>Betaproteobacteria</taxon>
        <taxon>Burkholderiales</taxon>
        <taxon>Piscinibacterium</taxon>
    </lineage>
</organism>
<protein>
    <submittedName>
        <fullName evidence="1">DUF3703 domain-containing protein</fullName>
    </submittedName>
</protein>
<dbReference type="EMBL" id="JBHRTI010000003">
    <property type="protein sequence ID" value="MFC3146934.1"/>
    <property type="molecule type" value="Genomic_DNA"/>
</dbReference>
<evidence type="ECO:0000313" key="2">
    <source>
        <dbReference type="Proteomes" id="UP001595556"/>
    </source>
</evidence>
<proteinExistence type="predicted"/>